<dbReference type="SUPFAM" id="SSF53850">
    <property type="entry name" value="Periplasmic binding protein-like II"/>
    <property type="match status" value="1"/>
</dbReference>
<comment type="caution">
    <text evidence="2">The sequence shown here is derived from an EMBL/GenBank/DDBJ whole genome shotgun (WGS) entry which is preliminary data.</text>
</comment>
<dbReference type="Gene3D" id="3.10.105.10">
    <property type="entry name" value="Dipeptide-binding Protein, Domain 3"/>
    <property type="match status" value="1"/>
</dbReference>
<feature type="compositionally biased region" description="Acidic residues" evidence="1">
    <location>
        <begin position="37"/>
        <end position="47"/>
    </location>
</feature>
<evidence type="ECO:0000313" key="4">
    <source>
        <dbReference type="Proteomes" id="UP001320972"/>
    </source>
</evidence>
<dbReference type="AlphaFoldDB" id="A0AAP3E195"/>
<feature type="region of interest" description="Disordered" evidence="1">
    <location>
        <begin position="210"/>
        <end position="239"/>
    </location>
</feature>
<evidence type="ECO:0000313" key="5">
    <source>
        <dbReference type="Proteomes" id="UP001321018"/>
    </source>
</evidence>
<protein>
    <submittedName>
        <fullName evidence="2">Uncharacterized protein</fullName>
    </submittedName>
</protein>
<evidence type="ECO:0000313" key="3">
    <source>
        <dbReference type="EMBL" id="MCU4972324.1"/>
    </source>
</evidence>
<dbReference type="EMBL" id="JAOPKB010000002">
    <property type="protein sequence ID" value="MCU4972324.1"/>
    <property type="molecule type" value="Genomic_DNA"/>
</dbReference>
<feature type="compositionally biased region" description="Gly residues" evidence="1">
    <location>
        <begin position="48"/>
        <end position="64"/>
    </location>
</feature>
<dbReference type="Proteomes" id="UP001321018">
    <property type="component" value="Unassembled WGS sequence"/>
</dbReference>
<dbReference type="EMBL" id="JAOPKA010000003">
    <property type="protein sequence ID" value="MCU4741261.1"/>
    <property type="molecule type" value="Genomic_DNA"/>
</dbReference>
<proteinExistence type="predicted"/>
<sequence length="698" mass="79350">MRQVDSTQNRRKQLSRRQYAQILAGAGIAGLAGCFGDDGEGNGDDDGNGGNGGNGDDDGNGGSGQTDPQRETLRVHVDNVPEQAQLNPWAATPRTEGELYFTEISAPSFLLEGETLMSGHTWDASWTDEYDEISIPTMYTGFDIEPPYDVYDYYHEDLTYWDGTPIDPQAKLYEDQIYFFNDGHQFNDEATFNNEVVDDTTYHWWQDKGEVEGQTPSPRTEEVLRQDAAPTQNVPPHPDFTQPYVEEYEDADTQDEADRVTEELASESINYYDLAENEWGSGLYQLDPDQMSEDTMIATKRDDHPNEHAVVEEVQFQMASADRRPLLAQQGEVDLSWGVVQESDGDINREQLPDHMQELDRYLQDGGDHLLFNWDANPHLENLWVRRAFIAAINWNAVGNNGWGPERSTPNDHHICMLDNIAEAAFDDEFLDSLYQYPIESDYDLAVEWLENAGYSGSRDSGWESPEGEELTLSLDMNSGQTDWIGATETMDANLSSLGVSTEIVSLDWDSWQQRYNHDNVVYESGIFWTPGATPWEYYEANGQWWTAPLVGGDPESEWSGDVDYEDYSEADNHGRPFEQEIPNDVGSIDAPNEAGRQPSLSDSELISLPELTEALRNPELGLDYQESLEKLARYANFYVPYFTFHTYTWGTWGNVRDFSFPERGHPAHQTWKEFSSEEYHTLSGIVQHKYDDEYPEP</sequence>
<keyword evidence="4" id="KW-1185">Reference proteome</keyword>
<accession>A0AAP3E195</accession>
<dbReference type="Proteomes" id="UP001320972">
    <property type="component" value="Unassembled WGS sequence"/>
</dbReference>
<organism evidence="2 5">
    <name type="scientific">Natronoglomus mannanivorans</name>
    <dbReference type="NCBI Taxonomy" id="2979990"/>
    <lineage>
        <taxon>Archaea</taxon>
        <taxon>Methanobacteriati</taxon>
        <taxon>Methanobacteriota</taxon>
        <taxon>Stenosarchaea group</taxon>
        <taxon>Halobacteria</taxon>
        <taxon>Halobacteriales</taxon>
        <taxon>Natrialbaceae</taxon>
        <taxon>Natronoglomus</taxon>
    </lineage>
</organism>
<feature type="region of interest" description="Disordered" evidence="1">
    <location>
        <begin position="37"/>
        <end position="69"/>
    </location>
</feature>
<reference evidence="2 4" key="1">
    <citation type="submission" date="2022-09" db="EMBL/GenBank/DDBJ databases">
        <title>Enrichment on poylsaccharides allowed isolation of novel metabolic and taxonomic groups of Haloarchaea.</title>
        <authorList>
            <person name="Sorokin D.Y."/>
            <person name="Elcheninov A.G."/>
            <person name="Khizhniak T.V."/>
            <person name="Kolganova T.V."/>
            <person name="Kublanov I.V."/>
        </authorList>
    </citation>
    <scope>NUCLEOTIDE SEQUENCE</scope>
    <source>
        <strain evidence="3 4">AArc-m2/3/4</strain>
        <strain evidence="2">AArc-xg1-1</strain>
    </source>
</reference>
<feature type="region of interest" description="Disordered" evidence="1">
    <location>
        <begin position="569"/>
        <end position="604"/>
    </location>
</feature>
<evidence type="ECO:0000313" key="2">
    <source>
        <dbReference type="EMBL" id="MCU4741261.1"/>
    </source>
</evidence>
<dbReference type="PROSITE" id="PS51257">
    <property type="entry name" value="PROKAR_LIPOPROTEIN"/>
    <property type="match status" value="1"/>
</dbReference>
<gene>
    <name evidence="3" type="ORF">OB955_06190</name>
    <name evidence="2" type="ORF">OB960_07585</name>
</gene>
<dbReference type="RefSeq" id="WP_338003089.1">
    <property type="nucleotide sequence ID" value="NZ_JAOPKA010000003.1"/>
</dbReference>
<name>A0AAP3E195_9EURY</name>
<evidence type="ECO:0000256" key="1">
    <source>
        <dbReference type="SAM" id="MobiDB-lite"/>
    </source>
</evidence>
<dbReference type="Gene3D" id="3.40.190.10">
    <property type="entry name" value="Periplasmic binding protein-like II"/>
    <property type="match status" value="1"/>
</dbReference>